<feature type="transmembrane region" description="Helical" evidence="14">
    <location>
        <begin position="77"/>
        <end position="101"/>
    </location>
</feature>
<evidence type="ECO:0000256" key="9">
    <source>
        <dbReference type="ARBA" id="ARBA00023098"/>
    </source>
</evidence>
<dbReference type="PANTHER" id="PTHR11351:SF31">
    <property type="entry name" value="DESATURASE 1, ISOFORM A-RELATED"/>
    <property type="match status" value="1"/>
</dbReference>
<keyword evidence="3 12" id="KW-0444">Lipid biosynthesis</keyword>
<dbReference type="OrthoDB" id="10260134at2759"/>
<dbReference type="GO" id="GO:0004768">
    <property type="term" value="F:stearoyl-CoA 9-desaturase activity"/>
    <property type="evidence" value="ECO:0007669"/>
    <property type="project" value="TreeGrafter"/>
</dbReference>
<evidence type="ECO:0000313" key="16">
    <source>
        <dbReference type="EMBL" id="CAD7279215.1"/>
    </source>
</evidence>
<keyword evidence="4 12" id="KW-0812">Transmembrane</keyword>
<evidence type="ECO:0000256" key="13">
    <source>
        <dbReference type="SAM" id="MobiDB-lite"/>
    </source>
</evidence>
<evidence type="ECO:0000256" key="7">
    <source>
        <dbReference type="ARBA" id="ARBA00023002"/>
    </source>
</evidence>
<keyword evidence="10 14" id="KW-0472">Membrane</keyword>
<keyword evidence="7 12" id="KW-0560">Oxidoreductase</keyword>
<accession>A0A7R9BRN4</accession>
<feature type="domain" description="Fatty acid desaturase" evidence="15">
    <location>
        <begin position="79"/>
        <end position="283"/>
    </location>
</feature>
<sequence length="363" mass="41462">MAPGLGGKQIGELDIVPTGRLFENEVMPDIPEEQYAKFRKDPRYQVEIVWRNVLIFFVLHVLAVVGAYMAVARAMGLTLLFTLVLLFWGGFGVTAGAHRLWAHRTYKARLPLRLFLTFCQTLALQNSLYEWCRDHRLHHKFSETDADPHNARRGFFFAHMGWLMCKKHPEVKEKGKVLDMKDLLEDPCVYYQRKFYIPLILLIWGVFPTAVPVYFWGEDVAVAMLFSVFFRYVFSLHCTWLVNSAAHLYGNKPFDKFINAAENVRVAYAALGEGWHNYHHVFPWDYKTSELGDYSVNLTKMFIDSMAFIGQAYDLKTVSREVILARAARTGDGTHPSANDGNASGASDGDAKAMHPRQRLVVS</sequence>
<evidence type="ECO:0000256" key="4">
    <source>
        <dbReference type="ARBA" id="ARBA00022692"/>
    </source>
</evidence>
<comment type="domain">
    <text evidence="12">The histidine box domains are involved in binding the catalytic metal ions.</text>
</comment>
<feature type="region of interest" description="Disordered" evidence="13">
    <location>
        <begin position="331"/>
        <end position="363"/>
    </location>
</feature>
<comment type="similarity">
    <text evidence="2 12">Belongs to the fatty acid desaturase type 1 family.</text>
</comment>
<keyword evidence="5" id="KW-0276">Fatty acid metabolism</keyword>
<gene>
    <name evidence="16" type="ORF">NMOB1V02_LOCUS6892</name>
</gene>
<feature type="compositionally biased region" description="Polar residues" evidence="13">
    <location>
        <begin position="336"/>
        <end position="345"/>
    </location>
</feature>
<feature type="compositionally biased region" description="Basic residues" evidence="13">
    <location>
        <begin position="354"/>
        <end position="363"/>
    </location>
</feature>
<dbReference type="PANTHER" id="PTHR11351">
    <property type="entry name" value="ACYL-COA DESATURASE"/>
    <property type="match status" value="1"/>
</dbReference>
<organism evidence="16">
    <name type="scientific">Notodromas monacha</name>
    <dbReference type="NCBI Taxonomy" id="399045"/>
    <lineage>
        <taxon>Eukaryota</taxon>
        <taxon>Metazoa</taxon>
        <taxon>Ecdysozoa</taxon>
        <taxon>Arthropoda</taxon>
        <taxon>Crustacea</taxon>
        <taxon>Oligostraca</taxon>
        <taxon>Ostracoda</taxon>
        <taxon>Podocopa</taxon>
        <taxon>Podocopida</taxon>
        <taxon>Cypridocopina</taxon>
        <taxon>Cypridoidea</taxon>
        <taxon>Cyprididae</taxon>
        <taxon>Notodromas</taxon>
    </lineage>
</organism>
<keyword evidence="8" id="KW-0408">Iron</keyword>
<keyword evidence="9" id="KW-0443">Lipid metabolism</keyword>
<keyword evidence="6 14" id="KW-1133">Transmembrane helix</keyword>
<feature type="transmembrane region" description="Helical" evidence="14">
    <location>
        <begin position="48"/>
        <end position="71"/>
    </location>
</feature>
<evidence type="ECO:0000256" key="8">
    <source>
        <dbReference type="ARBA" id="ARBA00023004"/>
    </source>
</evidence>
<evidence type="ECO:0000256" key="6">
    <source>
        <dbReference type="ARBA" id="ARBA00022989"/>
    </source>
</evidence>
<keyword evidence="11 12" id="KW-0275">Fatty acid biosynthesis</keyword>
<proteinExistence type="inferred from homology"/>
<evidence type="ECO:0000259" key="15">
    <source>
        <dbReference type="Pfam" id="PF00487"/>
    </source>
</evidence>
<dbReference type="EMBL" id="CAJPEX010001545">
    <property type="protein sequence ID" value="CAG0919367.1"/>
    <property type="molecule type" value="Genomic_DNA"/>
</dbReference>
<evidence type="ECO:0000256" key="2">
    <source>
        <dbReference type="ARBA" id="ARBA00009295"/>
    </source>
</evidence>
<evidence type="ECO:0000256" key="14">
    <source>
        <dbReference type="SAM" id="Phobius"/>
    </source>
</evidence>
<evidence type="ECO:0000256" key="10">
    <source>
        <dbReference type="ARBA" id="ARBA00023136"/>
    </source>
</evidence>
<feature type="transmembrane region" description="Helical" evidence="14">
    <location>
        <begin position="195"/>
        <end position="215"/>
    </location>
</feature>
<feature type="transmembrane region" description="Helical" evidence="14">
    <location>
        <begin position="221"/>
        <end position="242"/>
    </location>
</feature>
<dbReference type="EMBL" id="OA883582">
    <property type="protein sequence ID" value="CAD7279215.1"/>
    <property type="molecule type" value="Genomic_DNA"/>
</dbReference>
<dbReference type="GO" id="GO:0005506">
    <property type="term" value="F:iron ion binding"/>
    <property type="evidence" value="ECO:0007669"/>
    <property type="project" value="TreeGrafter"/>
</dbReference>
<evidence type="ECO:0000256" key="1">
    <source>
        <dbReference type="ARBA" id="ARBA00004141"/>
    </source>
</evidence>
<evidence type="ECO:0000313" key="17">
    <source>
        <dbReference type="Proteomes" id="UP000678499"/>
    </source>
</evidence>
<dbReference type="InterPro" id="IPR015876">
    <property type="entry name" value="Acyl-CoA_DS"/>
</dbReference>
<comment type="cofactor">
    <cofactor evidence="12">
        <name>Fe(2+)</name>
        <dbReference type="ChEBI" id="CHEBI:29033"/>
    </cofactor>
</comment>
<evidence type="ECO:0000256" key="12">
    <source>
        <dbReference type="RuleBase" id="RU000581"/>
    </source>
</evidence>
<dbReference type="PRINTS" id="PR00075">
    <property type="entry name" value="FACDDSATRASE"/>
</dbReference>
<dbReference type="AlphaFoldDB" id="A0A7R9BRN4"/>
<dbReference type="CDD" id="cd03505">
    <property type="entry name" value="Delta9-FADS-like"/>
    <property type="match status" value="1"/>
</dbReference>
<dbReference type="Proteomes" id="UP000678499">
    <property type="component" value="Unassembled WGS sequence"/>
</dbReference>
<dbReference type="Pfam" id="PF00487">
    <property type="entry name" value="FA_desaturase"/>
    <property type="match status" value="1"/>
</dbReference>
<evidence type="ECO:0000256" key="5">
    <source>
        <dbReference type="ARBA" id="ARBA00022832"/>
    </source>
</evidence>
<dbReference type="GO" id="GO:0006636">
    <property type="term" value="P:unsaturated fatty acid biosynthetic process"/>
    <property type="evidence" value="ECO:0007669"/>
    <property type="project" value="TreeGrafter"/>
</dbReference>
<evidence type="ECO:0000256" key="11">
    <source>
        <dbReference type="ARBA" id="ARBA00023160"/>
    </source>
</evidence>
<dbReference type="GO" id="GO:0005789">
    <property type="term" value="C:endoplasmic reticulum membrane"/>
    <property type="evidence" value="ECO:0007669"/>
    <property type="project" value="TreeGrafter"/>
</dbReference>
<dbReference type="InterPro" id="IPR005804">
    <property type="entry name" value="FA_desaturase_dom"/>
</dbReference>
<name>A0A7R9BRN4_9CRUS</name>
<protein>
    <recommendedName>
        <fullName evidence="15">Fatty acid desaturase domain-containing protein</fullName>
    </recommendedName>
</protein>
<keyword evidence="17" id="KW-1185">Reference proteome</keyword>
<evidence type="ECO:0000256" key="3">
    <source>
        <dbReference type="ARBA" id="ARBA00022516"/>
    </source>
</evidence>
<comment type="subcellular location">
    <subcellularLocation>
        <location evidence="1">Membrane</location>
        <topology evidence="1">Multi-pass membrane protein</topology>
    </subcellularLocation>
</comment>
<reference evidence="16" key="1">
    <citation type="submission" date="2020-11" db="EMBL/GenBank/DDBJ databases">
        <authorList>
            <person name="Tran Van P."/>
        </authorList>
    </citation>
    <scope>NUCLEOTIDE SEQUENCE</scope>
</reference>